<evidence type="ECO:0000313" key="7">
    <source>
        <dbReference type="EMBL" id="KAJ6810569.1"/>
    </source>
</evidence>
<proteinExistence type="inferred from homology"/>
<dbReference type="PANTHER" id="PTHR13114:SF7">
    <property type="entry name" value="MEDIATOR OF RNA POLYMERASE II TRANSCRIPTION SUBUNIT 17"/>
    <property type="match status" value="1"/>
</dbReference>
<reference evidence="7" key="1">
    <citation type="journal article" date="2023" name="GigaByte">
        <title>Genome assembly of the bearded iris, Iris pallida Lam.</title>
        <authorList>
            <person name="Bruccoleri R.E."/>
            <person name="Oakeley E.J."/>
            <person name="Faust A.M.E."/>
            <person name="Altorfer M."/>
            <person name="Dessus-Babus S."/>
            <person name="Burckhardt D."/>
            <person name="Oertli M."/>
            <person name="Naumann U."/>
            <person name="Petersen F."/>
            <person name="Wong J."/>
        </authorList>
    </citation>
    <scope>NUCLEOTIDE SEQUENCE</scope>
    <source>
        <strain evidence="7">GSM-AAB239-AS_SAM_17_03QT</strain>
    </source>
</reference>
<name>A0AAX6F329_IRIPA</name>
<reference evidence="7" key="2">
    <citation type="submission" date="2023-04" db="EMBL/GenBank/DDBJ databases">
        <authorList>
            <person name="Bruccoleri R.E."/>
            <person name="Oakeley E.J."/>
            <person name="Faust A.-M."/>
            <person name="Dessus-Babus S."/>
            <person name="Altorfer M."/>
            <person name="Burckhardt D."/>
            <person name="Oertli M."/>
            <person name="Naumann U."/>
            <person name="Petersen F."/>
            <person name="Wong J."/>
        </authorList>
    </citation>
    <scope>NUCLEOTIDE SEQUENCE</scope>
    <source>
        <strain evidence="7">GSM-AAB239-AS_SAM_17_03QT</strain>
        <tissue evidence="7">Leaf</tissue>
    </source>
</reference>
<evidence type="ECO:0000256" key="1">
    <source>
        <dbReference type="ARBA" id="ARBA00004123"/>
    </source>
</evidence>
<evidence type="ECO:0000256" key="6">
    <source>
        <dbReference type="SAM" id="MobiDB-lite"/>
    </source>
</evidence>
<comment type="subcellular location">
    <subcellularLocation>
        <location evidence="1">Nucleus</location>
    </subcellularLocation>
</comment>
<evidence type="ECO:0000256" key="2">
    <source>
        <dbReference type="ARBA" id="ARBA00005635"/>
    </source>
</evidence>
<dbReference type="GO" id="GO:0003712">
    <property type="term" value="F:transcription coregulator activity"/>
    <property type="evidence" value="ECO:0007669"/>
    <property type="project" value="InterPro"/>
</dbReference>
<keyword evidence="4" id="KW-0804">Transcription</keyword>
<dbReference type="GO" id="GO:0070847">
    <property type="term" value="C:core mediator complex"/>
    <property type="evidence" value="ECO:0007669"/>
    <property type="project" value="TreeGrafter"/>
</dbReference>
<gene>
    <name evidence="7" type="ORF">M6B38_103570</name>
</gene>
<dbReference type="GO" id="GO:0006357">
    <property type="term" value="P:regulation of transcription by RNA polymerase II"/>
    <property type="evidence" value="ECO:0007669"/>
    <property type="project" value="InterPro"/>
</dbReference>
<dbReference type="GO" id="GO:0016592">
    <property type="term" value="C:mediator complex"/>
    <property type="evidence" value="ECO:0007669"/>
    <property type="project" value="InterPro"/>
</dbReference>
<dbReference type="Proteomes" id="UP001140949">
    <property type="component" value="Unassembled WGS sequence"/>
</dbReference>
<evidence type="ECO:0000313" key="8">
    <source>
        <dbReference type="Proteomes" id="UP001140949"/>
    </source>
</evidence>
<evidence type="ECO:0000256" key="5">
    <source>
        <dbReference type="ARBA" id="ARBA00023242"/>
    </source>
</evidence>
<keyword evidence="3" id="KW-0805">Transcription regulation</keyword>
<evidence type="ECO:0000256" key="3">
    <source>
        <dbReference type="ARBA" id="ARBA00023015"/>
    </source>
</evidence>
<dbReference type="InterPro" id="IPR019313">
    <property type="entry name" value="Mediator_Med17"/>
</dbReference>
<evidence type="ECO:0000256" key="4">
    <source>
        <dbReference type="ARBA" id="ARBA00023163"/>
    </source>
</evidence>
<dbReference type="PANTHER" id="PTHR13114">
    <property type="entry name" value="MEDIATOR OF RNA POLYMERASE II TRANSCRIPTION SUBUNIT 17"/>
    <property type="match status" value="1"/>
</dbReference>
<protein>
    <submittedName>
        <fullName evidence="7">Mediator of RNA polymerase II transcription subunit 17</fullName>
    </submittedName>
</protein>
<dbReference type="EMBL" id="JANAVB010032220">
    <property type="protein sequence ID" value="KAJ6810569.1"/>
    <property type="molecule type" value="Genomic_DNA"/>
</dbReference>
<accession>A0AAX6F329</accession>
<keyword evidence="8" id="KW-1185">Reference proteome</keyword>
<organism evidence="7 8">
    <name type="scientific">Iris pallida</name>
    <name type="common">Sweet iris</name>
    <dbReference type="NCBI Taxonomy" id="29817"/>
    <lineage>
        <taxon>Eukaryota</taxon>
        <taxon>Viridiplantae</taxon>
        <taxon>Streptophyta</taxon>
        <taxon>Embryophyta</taxon>
        <taxon>Tracheophyta</taxon>
        <taxon>Spermatophyta</taxon>
        <taxon>Magnoliopsida</taxon>
        <taxon>Liliopsida</taxon>
        <taxon>Asparagales</taxon>
        <taxon>Iridaceae</taxon>
        <taxon>Iridoideae</taxon>
        <taxon>Irideae</taxon>
        <taxon>Iris</taxon>
    </lineage>
</organism>
<sequence length="672" mass="75092">MEGSTKKMRIDLDKLPIKRLEAIEEAGTEHFPSETGDEETRLNMIRRIDFSAIIETDANKKAKKTSTKEAAPAPAWPWQSLVENLQSAHQELSVIIDLINTVEANDAVTVAWMQRPKQLPNEVLADLAVSAATKLQRLRHLGRYFKQSSKALEQQVAREARFYGSLIRLQQNWKVKRQRLALTGPGSEGFTIDLLDNSMAEMTPLGHTYSLSTVRVDEDSAGILTVQRPLKSCHSLRVGFLGANSSCKPRNFVRRKQNHSVGHLPEVKKDSLTEENVNECIKETHSTLREIHLSIFQEQVFDMVNRETFNPSPGVNMTGMREDFLQLAIGQDTSLCLHLVPSGREDDSEITDPTGHTKNGERGTSCPESLELMVIDEKSDPHKRSSLVTPNPLSLEVHLLHLFQENILSKARERQSQSLPSRLQLSGHPAGDKSSLLGHFCMTVSHRIFSKKVLSVLEHLVHRVPYLQLLSHPTWNSRTSSWSLYVKVPQSIMHSSRQNKPSNDHNVKSGIRSQFHTKVVVSDDKITISAEGVPSVISSFCGSSSNLCSINCYGCDLVDLPMILLQQVASQVIYWLHEEALAVGMKARRDYLCLYFNLDLGETLGLVAHIDPDDAQGCISWFVVLDHGSMEEPLSAKSDGPEYRRFLGHLTLEALYSTLMDLVGLCCTGGSH</sequence>
<comment type="caution">
    <text evidence="7">The sequence shown here is derived from an EMBL/GenBank/DDBJ whole genome shotgun (WGS) entry which is preliminary data.</text>
</comment>
<feature type="region of interest" description="Disordered" evidence="6">
    <location>
        <begin position="343"/>
        <end position="365"/>
    </location>
</feature>
<keyword evidence="5" id="KW-0539">Nucleus</keyword>
<dbReference type="AlphaFoldDB" id="A0AAX6F329"/>
<comment type="similarity">
    <text evidence="2">Belongs to the Mediator complex subunit 17 family.</text>
</comment>